<feature type="domain" description="YhdP central" evidence="2">
    <location>
        <begin position="11"/>
        <end position="1228"/>
    </location>
</feature>
<gene>
    <name evidence="3" type="ORF">J0A66_12625</name>
</gene>
<dbReference type="AlphaFoldDB" id="A0A939DPX7"/>
<evidence type="ECO:0000313" key="4">
    <source>
        <dbReference type="Proteomes" id="UP000664654"/>
    </source>
</evidence>
<proteinExistence type="predicted"/>
<dbReference type="InterPro" id="IPR011836">
    <property type="entry name" value="YhdP"/>
</dbReference>
<keyword evidence="4" id="KW-1185">Reference proteome</keyword>
<name>A0A939DPX7_9ALTE</name>
<evidence type="ECO:0000259" key="2">
    <source>
        <dbReference type="Pfam" id="PF13116"/>
    </source>
</evidence>
<dbReference type="RefSeq" id="WP_206574179.1">
    <property type="nucleotide sequence ID" value="NZ_JAFKCV010000006.1"/>
</dbReference>
<dbReference type="EMBL" id="JAFKCV010000006">
    <property type="protein sequence ID" value="MBN7826075.1"/>
    <property type="molecule type" value="Genomic_DNA"/>
</dbReference>
<accession>A0A939DPX7</accession>
<reference evidence="3" key="1">
    <citation type="submission" date="2021-03" db="EMBL/GenBank/DDBJ databases">
        <title>novel species isolated from a fishpond in China.</title>
        <authorList>
            <person name="Lu H."/>
            <person name="Cai Z."/>
        </authorList>
    </citation>
    <scope>NUCLEOTIDE SEQUENCE</scope>
    <source>
        <strain evidence="3">JCM 30855</strain>
    </source>
</reference>
<organism evidence="3 4">
    <name type="scientific">Bowmanella dokdonensis</name>
    <dbReference type="NCBI Taxonomy" id="751969"/>
    <lineage>
        <taxon>Bacteria</taxon>
        <taxon>Pseudomonadati</taxon>
        <taxon>Pseudomonadota</taxon>
        <taxon>Gammaproteobacteria</taxon>
        <taxon>Alteromonadales</taxon>
        <taxon>Alteromonadaceae</taxon>
        <taxon>Bowmanella</taxon>
    </lineage>
</organism>
<evidence type="ECO:0000256" key="1">
    <source>
        <dbReference type="SAM" id="MobiDB-lite"/>
    </source>
</evidence>
<dbReference type="NCBIfam" id="TIGR02099">
    <property type="entry name" value="YhdP family protein"/>
    <property type="match status" value="1"/>
</dbReference>
<dbReference type="PANTHER" id="PTHR38690:SF1">
    <property type="entry name" value="PROTEASE"/>
    <property type="match status" value="1"/>
</dbReference>
<dbReference type="Proteomes" id="UP000664654">
    <property type="component" value="Unassembled WGS sequence"/>
</dbReference>
<dbReference type="Pfam" id="PF13116">
    <property type="entry name" value="YhdP"/>
    <property type="match status" value="1"/>
</dbReference>
<feature type="region of interest" description="Disordered" evidence="1">
    <location>
        <begin position="1239"/>
        <end position="1267"/>
    </location>
</feature>
<dbReference type="PANTHER" id="PTHR38690">
    <property type="entry name" value="PROTEASE-RELATED"/>
    <property type="match status" value="1"/>
</dbReference>
<evidence type="ECO:0000313" key="3">
    <source>
        <dbReference type="EMBL" id="MBN7826075.1"/>
    </source>
</evidence>
<dbReference type="InterPro" id="IPR025263">
    <property type="entry name" value="YhdP_central"/>
</dbReference>
<comment type="caution">
    <text evidence="3">The sequence shown here is derived from an EMBL/GenBank/DDBJ whole genome shotgun (WGS) entry which is preliminary data.</text>
</comment>
<sequence>MKSPLFYLSYLLRKLWTLSAIVLVTLAVLLSVLRYALPQMDNKKHWLEDYISQEYGADLKIGSISADWKGFGPAIVLRNVSLNNQSDSPIQLNIEETQIELDFWASLVSRKVHSQRFNLNGLTLSLDIPRLEAAGSDYPVVDALRELFLEQLQRFSVNDSDLFLATDKERQHIQIQQLSWLNQDLRHQGVGMMRVEELASNSARFILDLRGGSENLQGIFYADARDLDISPWLQEFNPSQRQVASARLNFTFWADIRDSYPVAVQANLSDSQFSWLGKPEQTLALQGGIFTARPAKQGWNFALQDLQLLTNNKDKLHLSLIGNHRNDGVTLRSANLNVNELLPALAPFMEDEDFSRLQAMAPHADLSELAFYMDPRQFAATLSFTQLTLAETRHVPGVTALQGRLDWYDDQASIEVSGLGGELQTDSLLGHVLPYDSLYGRLYLRRDEQDLTVTLPRLEFVSETLSFIQAMEYRQADDFLSLATQIKPMQVQQAKRLFSADLMGEQTKRYLDRALIEGDITSAALLWYGQPAAFPFGKGQGIFQAAVTVNDSEFSFDADWPSLTELDMQLLFENEGLWMQSSQGKLRQLSVGQVNAVIPSLTEGATLSIDIQAQASGPAVTDLMLNSELAGSVGAALTQLQVKDNLDADVNLSIPLSGENVVASGKVRFRGNPVHIPSLNLDVASLHGQLSFRNDQISASDLQGQIFGQPLTIDLKGQQRDDYETRIQLRGQWDLSALLASKLPAMQDYLTGQAPWQADLDLILPEEGYRYEFALTSSMEPIVSTLPPPFAKPAGRSLPLHLDVSGDSQVSNVRMQLGNGARFNGLLPHQEMRFSRAHLALGESSFAGMGNGFSVSANLPTIRVEAWHQVLGDLLGEIPTGQGSLLPAPERIFVSTDKLELLGLTLDKAEVQVKHSDLAWLASINSEQSRAELELAHDWLGRGIRINADYLNLPEWQDQDLQQKPDLSDLPPVILECKRCRYQQYDLGRVSLKLDRASHGMHIDRLDIQRTGSRLSATGDWYIGADSNSTRMRGRFESDDFGDLLRDFEFDAGVRDSAARMDFDLSWQQAPYQFNFASLNGDVDWRLSDGYLTEVSDKGARLFSILSLESLVRKLTLDFRDVFAKGFFYDEMQGTFQIADGRVHTQDTSIDGAAGKMLLAGYTDLNNKTLNYKIGFTPKVTSSLPVILAWMVNPATAIAAYALDEVLTSAKVISNIEYSLSGTLDSPVLEELGRDSREVQLPAKVQPPVNTQPDAAIQYEDKEQSNG</sequence>
<protein>
    <submittedName>
        <fullName evidence="3">TIGR02099 family protein</fullName>
    </submittedName>
</protein>